<dbReference type="EMBL" id="JAYMGO010000018">
    <property type="protein sequence ID" value="KAL1256424.1"/>
    <property type="molecule type" value="Genomic_DNA"/>
</dbReference>
<proteinExistence type="predicted"/>
<accession>A0ABR3LXL3</accession>
<reference evidence="1 2" key="1">
    <citation type="submission" date="2023-09" db="EMBL/GenBank/DDBJ databases">
        <authorList>
            <person name="Wang M."/>
        </authorList>
    </citation>
    <scope>NUCLEOTIDE SEQUENCE [LARGE SCALE GENOMIC DNA]</scope>
    <source>
        <strain evidence="1">GT-2023</strain>
        <tissue evidence="1">Liver</tissue>
    </source>
</reference>
<organism evidence="1 2">
    <name type="scientific">Cirrhinus molitorella</name>
    <name type="common">mud carp</name>
    <dbReference type="NCBI Taxonomy" id="172907"/>
    <lineage>
        <taxon>Eukaryota</taxon>
        <taxon>Metazoa</taxon>
        <taxon>Chordata</taxon>
        <taxon>Craniata</taxon>
        <taxon>Vertebrata</taxon>
        <taxon>Euteleostomi</taxon>
        <taxon>Actinopterygii</taxon>
        <taxon>Neopterygii</taxon>
        <taxon>Teleostei</taxon>
        <taxon>Ostariophysi</taxon>
        <taxon>Cypriniformes</taxon>
        <taxon>Cyprinidae</taxon>
        <taxon>Labeoninae</taxon>
        <taxon>Labeonini</taxon>
        <taxon>Cirrhinus</taxon>
    </lineage>
</organism>
<keyword evidence="2" id="KW-1185">Reference proteome</keyword>
<gene>
    <name evidence="1" type="ORF">QQF64_011969</name>
</gene>
<sequence length="102" mass="11045">MNSLVSPPLHMDIKYFSSLWLAHQLKFALPEPSVILRAPRAPASVPLQISPSSSHLQTVWRRAGGGQTTAELHPPVSPSCPNVIDDVGIMLAPAIYKHQDSA</sequence>
<name>A0ABR3LXL3_9TELE</name>
<evidence type="ECO:0000313" key="1">
    <source>
        <dbReference type="EMBL" id="KAL1256424.1"/>
    </source>
</evidence>
<comment type="caution">
    <text evidence="1">The sequence shown here is derived from an EMBL/GenBank/DDBJ whole genome shotgun (WGS) entry which is preliminary data.</text>
</comment>
<protein>
    <submittedName>
        <fullName evidence="1">Uncharacterized protein</fullName>
    </submittedName>
</protein>
<evidence type="ECO:0000313" key="2">
    <source>
        <dbReference type="Proteomes" id="UP001558613"/>
    </source>
</evidence>
<dbReference type="Proteomes" id="UP001558613">
    <property type="component" value="Unassembled WGS sequence"/>
</dbReference>